<accession>A0A2S7T6A5</accession>
<keyword evidence="1" id="KW-1133">Transmembrane helix</keyword>
<evidence type="ECO:0000313" key="2">
    <source>
        <dbReference type="EMBL" id="PQJ15057.1"/>
    </source>
</evidence>
<evidence type="ECO:0008006" key="4">
    <source>
        <dbReference type="Google" id="ProtNLM"/>
    </source>
</evidence>
<keyword evidence="1" id="KW-0472">Membrane</keyword>
<feature type="transmembrane region" description="Helical" evidence="1">
    <location>
        <begin position="6"/>
        <end position="25"/>
    </location>
</feature>
<name>A0A2S7T6A5_9FLAO</name>
<dbReference type="EMBL" id="MQVX01000001">
    <property type="protein sequence ID" value="PQJ15057.1"/>
    <property type="molecule type" value="Genomic_DNA"/>
</dbReference>
<dbReference type="AlphaFoldDB" id="A0A2S7T6A5"/>
<gene>
    <name evidence="2" type="ORF">BST99_04300</name>
</gene>
<proteinExistence type="predicted"/>
<keyword evidence="3" id="KW-1185">Reference proteome</keyword>
<organism evidence="2 3">
    <name type="scientific">Aureicoccus marinus</name>
    <dbReference type="NCBI Taxonomy" id="754435"/>
    <lineage>
        <taxon>Bacteria</taxon>
        <taxon>Pseudomonadati</taxon>
        <taxon>Bacteroidota</taxon>
        <taxon>Flavobacteriia</taxon>
        <taxon>Flavobacteriales</taxon>
        <taxon>Flavobacteriaceae</taxon>
        <taxon>Aureicoccus</taxon>
    </lineage>
</organism>
<sequence length="118" mass="13396">MVLGRRILFYLFGVGLGCVLVVFILKQKNGGKAVKYCYLPNCRVLKDLRSKPLVLNENIQSKDTSGISEALLDGDILFSESDTRKEPCGEYRIEWEQYQLHVANCSTEVKVLNWKALP</sequence>
<dbReference type="Proteomes" id="UP000239366">
    <property type="component" value="Unassembled WGS sequence"/>
</dbReference>
<dbReference type="PROSITE" id="PS51257">
    <property type="entry name" value="PROKAR_LIPOPROTEIN"/>
    <property type="match status" value="1"/>
</dbReference>
<comment type="caution">
    <text evidence="2">The sequence shown here is derived from an EMBL/GenBank/DDBJ whole genome shotgun (WGS) entry which is preliminary data.</text>
</comment>
<protein>
    <recommendedName>
        <fullName evidence="4">DUF4258 domain-containing protein</fullName>
    </recommendedName>
</protein>
<keyword evidence="1" id="KW-0812">Transmembrane</keyword>
<evidence type="ECO:0000313" key="3">
    <source>
        <dbReference type="Proteomes" id="UP000239366"/>
    </source>
</evidence>
<evidence type="ECO:0000256" key="1">
    <source>
        <dbReference type="SAM" id="Phobius"/>
    </source>
</evidence>
<reference evidence="3" key="1">
    <citation type="submission" date="2016-11" db="EMBL/GenBank/DDBJ databases">
        <title>Trade-off between light-utilization and light-protection in marine flavobacteria.</title>
        <authorList>
            <person name="Kumagai Y."/>
            <person name="Yoshizawa S."/>
            <person name="Kogure K."/>
        </authorList>
    </citation>
    <scope>NUCLEOTIDE SEQUENCE [LARGE SCALE GENOMIC DNA]</scope>
    <source>
        <strain evidence="3">SG-18</strain>
    </source>
</reference>